<reference evidence="1 2" key="1">
    <citation type="submission" date="2019-12" db="EMBL/GenBank/DDBJ databases">
        <title>Genomic-based taxomic classification of the family Erythrobacteraceae.</title>
        <authorList>
            <person name="Xu L."/>
        </authorList>
    </citation>
    <scope>NUCLEOTIDE SEQUENCE [LARGE SCALE GENOMIC DNA]</scope>
    <source>
        <strain evidence="1 2">KCTC 52763</strain>
    </source>
</reference>
<name>A0A844ZUI0_9SPHN</name>
<gene>
    <name evidence="1" type="ORF">GRI41_08050</name>
</gene>
<dbReference type="OrthoDB" id="7594608at2"/>
<organism evidence="1 2">
    <name type="scientific">Pontixanthobacter aquaemixtae</name>
    <dbReference type="NCBI Taxonomy" id="1958940"/>
    <lineage>
        <taxon>Bacteria</taxon>
        <taxon>Pseudomonadati</taxon>
        <taxon>Pseudomonadota</taxon>
        <taxon>Alphaproteobacteria</taxon>
        <taxon>Sphingomonadales</taxon>
        <taxon>Erythrobacteraceae</taxon>
        <taxon>Pontixanthobacter</taxon>
    </lineage>
</organism>
<sequence>MKRIIFAAASMALVSACGSERSGSYETDNGEKVEYSVDTSSGETNATIETEDGTAKIRSGADVEVDLPDGFSLYPGAKVVTNTTFNQADGKGSMIIFTSGDKAADIVSYYRKQAEAAGVKIEMEMKTAQGTMLAGKGEGDKVFSVNANEKDGETTAQMMVGEGIN</sequence>
<comment type="caution">
    <text evidence="1">The sequence shown here is derived from an EMBL/GenBank/DDBJ whole genome shotgun (WGS) entry which is preliminary data.</text>
</comment>
<dbReference type="Proteomes" id="UP000442714">
    <property type="component" value="Unassembled WGS sequence"/>
</dbReference>
<accession>A0A844ZUI0</accession>
<evidence type="ECO:0000313" key="2">
    <source>
        <dbReference type="Proteomes" id="UP000442714"/>
    </source>
</evidence>
<dbReference type="AlphaFoldDB" id="A0A844ZUI0"/>
<dbReference type="PROSITE" id="PS51257">
    <property type="entry name" value="PROKAR_LIPOPROTEIN"/>
    <property type="match status" value="1"/>
</dbReference>
<evidence type="ECO:0000313" key="1">
    <source>
        <dbReference type="EMBL" id="MXO90770.1"/>
    </source>
</evidence>
<proteinExistence type="predicted"/>
<dbReference type="EMBL" id="WTYX01000001">
    <property type="protein sequence ID" value="MXO90770.1"/>
    <property type="molecule type" value="Genomic_DNA"/>
</dbReference>
<dbReference type="RefSeq" id="WP_160604290.1">
    <property type="nucleotide sequence ID" value="NZ_WTYX01000001.1"/>
</dbReference>
<protein>
    <submittedName>
        <fullName evidence="1">Uncharacterized protein</fullName>
    </submittedName>
</protein>
<keyword evidence="2" id="KW-1185">Reference proteome</keyword>